<evidence type="ECO:0000259" key="1">
    <source>
        <dbReference type="Pfam" id="PF03807"/>
    </source>
</evidence>
<reference evidence="3" key="1">
    <citation type="journal article" date="2014" name="Int. J. Syst. Evol. Microbiol.">
        <title>Complete genome sequence of Corynebacterium casei LMG S-19264T (=DSM 44701T), isolated from a smear-ripened cheese.</title>
        <authorList>
            <consortium name="US DOE Joint Genome Institute (JGI-PGF)"/>
            <person name="Walter F."/>
            <person name="Albersmeier A."/>
            <person name="Kalinowski J."/>
            <person name="Ruckert C."/>
        </authorList>
    </citation>
    <scope>NUCLEOTIDE SEQUENCE</scope>
    <source>
        <strain evidence="3">CGMCC 1.12924</strain>
    </source>
</reference>
<comment type="caution">
    <text evidence="3">The sequence shown here is derived from an EMBL/GenBank/DDBJ whole genome shotgun (WGS) entry which is preliminary data.</text>
</comment>
<evidence type="ECO:0008006" key="5">
    <source>
        <dbReference type="Google" id="ProtNLM"/>
    </source>
</evidence>
<feature type="domain" description="Pyrroline-5-carboxylate reductase catalytic N-terminal" evidence="1">
    <location>
        <begin position="3"/>
        <end position="84"/>
    </location>
</feature>
<dbReference type="Gene3D" id="1.10.1040.20">
    <property type="entry name" value="ProC-like, C-terminal domain"/>
    <property type="match status" value="1"/>
</dbReference>
<gene>
    <name evidence="3" type="ORF">GCM10011312_04970</name>
</gene>
<evidence type="ECO:0000313" key="4">
    <source>
        <dbReference type="Proteomes" id="UP000652231"/>
    </source>
</evidence>
<dbReference type="Pfam" id="PF03807">
    <property type="entry name" value="F420_oxidored"/>
    <property type="match status" value="1"/>
</dbReference>
<dbReference type="Gene3D" id="3.40.50.720">
    <property type="entry name" value="NAD(P)-binding Rossmann-like Domain"/>
    <property type="match status" value="1"/>
</dbReference>
<accession>A0A8J2V6V1</accession>
<organism evidence="3 4">
    <name type="scientific">Planktosalinus lacus</name>
    <dbReference type="NCBI Taxonomy" id="1526573"/>
    <lineage>
        <taxon>Bacteria</taxon>
        <taxon>Pseudomonadati</taxon>
        <taxon>Bacteroidota</taxon>
        <taxon>Flavobacteriia</taxon>
        <taxon>Flavobacteriales</taxon>
        <taxon>Flavobacteriaceae</taxon>
        <taxon>Planktosalinus</taxon>
    </lineage>
</organism>
<dbReference type="AlphaFoldDB" id="A0A8J2V6V1"/>
<dbReference type="PANTHER" id="PTHR40459">
    <property type="entry name" value="CONSERVED HYPOTHETICAL ALANINE AND LEUCINE RICH PROTEIN"/>
    <property type="match status" value="1"/>
</dbReference>
<dbReference type="InterPro" id="IPR036291">
    <property type="entry name" value="NAD(P)-bd_dom_sf"/>
</dbReference>
<dbReference type="InterPro" id="IPR028939">
    <property type="entry name" value="P5C_Rdtase_cat_N"/>
</dbReference>
<dbReference type="EMBL" id="BMGK01000002">
    <property type="protein sequence ID" value="GGD83936.1"/>
    <property type="molecule type" value="Genomic_DNA"/>
</dbReference>
<dbReference type="PANTHER" id="PTHR40459:SF1">
    <property type="entry name" value="CONSERVED HYPOTHETICAL ALANINE AND LEUCINE RICH PROTEIN"/>
    <property type="match status" value="1"/>
</dbReference>
<dbReference type="RefSeq" id="WP_188439171.1">
    <property type="nucleotide sequence ID" value="NZ_BMGK01000002.1"/>
</dbReference>
<dbReference type="InterPro" id="IPR018931">
    <property type="entry name" value="DUF2520"/>
</dbReference>
<evidence type="ECO:0000313" key="3">
    <source>
        <dbReference type="EMBL" id="GGD83936.1"/>
    </source>
</evidence>
<proteinExistence type="predicted"/>
<sequence>MIRIVILGTGNVATHLLKAFVASPKTEVIQLYNRNQKGLDETDFKGHKTTATEELLEADCYLIAIPDDAIAELSSLLPFKNRLVLHTSGSVAITDMDSKNRRGVFYPLQTFSKNRNLDFSEIPICVETENAQDLTLVKKLGNAISNQQFEINSDKRKQLHLAAVFVCNFVNHLYQVGFEITSKNELPFSILIPLIQETAQKIKEASPAEMQTGPAKRNDQKTMEKHLLLLNEEPLQKQLYKLISEAIQQTYGRKEL</sequence>
<dbReference type="Proteomes" id="UP000652231">
    <property type="component" value="Unassembled WGS sequence"/>
</dbReference>
<dbReference type="SUPFAM" id="SSF51735">
    <property type="entry name" value="NAD(P)-binding Rossmann-fold domains"/>
    <property type="match status" value="1"/>
</dbReference>
<dbReference type="InterPro" id="IPR008927">
    <property type="entry name" value="6-PGluconate_DH-like_C_sf"/>
</dbReference>
<dbReference type="SUPFAM" id="SSF48179">
    <property type="entry name" value="6-phosphogluconate dehydrogenase C-terminal domain-like"/>
    <property type="match status" value="1"/>
</dbReference>
<keyword evidence="4" id="KW-1185">Reference proteome</keyword>
<dbReference type="Pfam" id="PF10728">
    <property type="entry name" value="DUF2520"/>
    <property type="match status" value="1"/>
</dbReference>
<feature type="domain" description="DUF2520" evidence="2">
    <location>
        <begin position="122"/>
        <end position="246"/>
    </location>
</feature>
<name>A0A8J2V6V1_9FLAO</name>
<protein>
    <recommendedName>
        <fullName evidence="5">DUF2520 domain-containing protein</fullName>
    </recommendedName>
</protein>
<dbReference type="InterPro" id="IPR037108">
    <property type="entry name" value="TM1727-like_C_sf"/>
</dbReference>
<evidence type="ECO:0000259" key="2">
    <source>
        <dbReference type="Pfam" id="PF10728"/>
    </source>
</evidence>
<reference evidence="3" key="2">
    <citation type="submission" date="2020-09" db="EMBL/GenBank/DDBJ databases">
        <authorList>
            <person name="Sun Q."/>
            <person name="Zhou Y."/>
        </authorList>
    </citation>
    <scope>NUCLEOTIDE SEQUENCE</scope>
    <source>
        <strain evidence="3">CGMCC 1.12924</strain>
    </source>
</reference>